<evidence type="ECO:0000313" key="1">
    <source>
        <dbReference type="EMBL" id="SDZ12131.1"/>
    </source>
</evidence>
<dbReference type="Proteomes" id="UP000199663">
    <property type="component" value="Unassembled WGS sequence"/>
</dbReference>
<sequence length="350" mass="40057">MKTRLLNKVWIFLLITMAAISCMEKVVYVENDYLIQKDSVNVTPLVSLSKYDRFNFMALYKEGVFFLFAKMIGDCYAVNSNGEVLWEINLSETSGDPSGIFQIRNATDFFGFHGDDLFFYQSDNTLKLFDLDGNLLSEHKIPISKDKSVVDVVSYSEHGLVIGTVDRALNDGRMSSVHTYNLKSKELERVFSKEMDFPLEIKIGAHAGKIYYVENLSTHLSILNLESKSIDSLPLNQSKNRSFQYHPPYNGDTEAFFSIPQAERVNYQNDGYKSLVVTGDDILFHHRVLKRNDKGLNFIELITLQRENGEMTEMLLPYTILNLDNHGNTLRLVKYDSEIYLKIAALDNSE</sequence>
<reference evidence="1 2" key="1">
    <citation type="submission" date="2016-10" db="EMBL/GenBank/DDBJ databases">
        <authorList>
            <person name="Varghese N."/>
            <person name="Submissions S."/>
        </authorList>
    </citation>
    <scope>NUCLEOTIDE SEQUENCE [LARGE SCALE GENOMIC DNA]</scope>
    <source>
        <strain evidence="1 2">DSM 17997</strain>
    </source>
</reference>
<protein>
    <recommendedName>
        <fullName evidence="3">Lipoprotein</fullName>
    </recommendedName>
</protein>
<gene>
    <name evidence="1" type="ORF">SAMN05444412_10661</name>
</gene>
<evidence type="ECO:0008006" key="3">
    <source>
        <dbReference type="Google" id="ProtNLM"/>
    </source>
</evidence>
<dbReference type="InterPro" id="IPR011047">
    <property type="entry name" value="Quinoprotein_ADH-like_sf"/>
</dbReference>
<dbReference type="SUPFAM" id="SSF50998">
    <property type="entry name" value="Quinoprotein alcohol dehydrogenase-like"/>
    <property type="match status" value="1"/>
</dbReference>
<comment type="caution">
    <text evidence="1">The sequence shown here is derived from an EMBL/GenBank/DDBJ whole genome shotgun (WGS) entry which is preliminary data.</text>
</comment>
<organism evidence="1 2">
    <name type="scientific">Rhodonellum ikkaensis</name>
    <dbReference type="NCBI Taxonomy" id="336829"/>
    <lineage>
        <taxon>Bacteria</taxon>
        <taxon>Pseudomonadati</taxon>
        <taxon>Bacteroidota</taxon>
        <taxon>Cytophagia</taxon>
        <taxon>Cytophagales</taxon>
        <taxon>Cytophagaceae</taxon>
        <taxon>Rhodonellum</taxon>
    </lineage>
</organism>
<keyword evidence="2" id="KW-1185">Reference proteome</keyword>
<dbReference type="PROSITE" id="PS51257">
    <property type="entry name" value="PROKAR_LIPOPROTEIN"/>
    <property type="match status" value="1"/>
</dbReference>
<proteinExistence type="predicted"/>
<dbReference type="EMBL" id="FNQC01000006">
    <property type="protein sequence ID" value="SDZ12131.1"/>
    <property type="molecule type" value="Genomic_DNA"/>
</dbReference>
<evidence type="ECO:0000313" key="2">
    <source>
        <dbReference type="Proteomes" id="UP000199663"/>
    </source>
</evidence>
<name>A0A1H3QG80_9BACT</name>
<dbReference type="RefSeq" id="WP_019597535.1">
    <property type="nucleotide sequence ID" value="NZ_FNQC01000006.1"/>
</dbReference>
<accession>A0A1H3QG80</accession>